<evidence type="ECO:0000313" key="2">
    <source>
        <dbReference type="Proteomes" id="UP001497680"/>
    </source>
</evidence>
<organism evidence="1 2">
    <name type="scientific">Hypoxylon rubiginosum</name>
    <dbReference type="NCBI Taxonomy" id="110542"/>
    <lineage>
        <taxon>Eukaryota</taxon>
        <taxon>Fungi</taxon>
        <taxon>Dikarya</taxon>
        <taxon>Ascomycota</taxon>
        <taxon>Pezizomycotina</taxon>
        <taxon>Sordariomycetes</taxon>
        <taxon>Xylariomycetidae</taxon>
        <taxon>Xylariales</taxon>
        <taxon>Hypoxylaceae</taxon>
        <taxon>Hypoxylon</taxon>
    </lineage>
</organism>
<comment type="caution">
    <text evidence="1">The sequence shown here is derived from an EMBL/GenBank/DDBJ whole genome shotgun (WGS) entry which is preliminary data.</text>
</comment>
<sequence>MSEHQGDSGDYSSLDVRETISDVVQASQLTAKQRVSSVKPTVEKLAGLLYDHGLLPDDLGQLIELVTIPSFLDQASLGNIVRNLYPATPVNDDVVVRVVGCLGHGKLKPSLAIQGALLKWLVMIYHIIDNQAVLSSTYSVLFNLLDTAAIRKQLCHLLALITRRRHVRPYRIQSLLSLSRQTGNDPAVTGLLRVFKDYYPEIVVGEATRAKASAFKHPDPQWRERLDEIQQDHAARTANRAERPLDAFRVARNGANGKSSGLLLEVHTSNATETSITLEEIESVDGFVNNLEKIELPNQLIAVLGDPLLQKLLTLKPQAEAYRRTSNWLASYGQDLTSGDSGIDHTDGLEILKAYVSRTKTFPPFFFVFFSEYLKTWDGHSGRGLVLTILSYMPLVNFSELFTGILKPLEVKILNNTVDSQLQLFEFYTNLLQRWSIYLASLDEKAAQVSAIVADLVAHVNSLCLTLVQTSPTASTHSRILDFYDQTAILASNPKLQSQTRIMIPPSPLVYILHFSLSPGTLSRLCGILSRYKQGFQKAMATSRSEYTPEYINEFNGFLMDICNCIWRSRAFNTTDVNSHGCLVPRSLSQSLNSYINDLNMGATSSMLFSLSYSPVLGLLAISHFRDLEDEELERGSDELGTRHAGPVTRASLNSLANNRGLRVGWDDYRLGVLSYLEKKGMAGVGELMYNTMTNVMKRRSQMMAN</sequence>
<evidence type="ECO:0000313" key="1">
    <source>
        <dbReference type="EMBL" id="KAI6090799.1"/>
    </source>
</evidence>
<accession>A0ACC0DDI4</accession>
<dbReference type="Proteomes" id="UP001497680">
    <property type="component" value="Unassembled WGS sequence"/>
</dbReference>
<reference evidence="1 2" key="1">
    <citation type="journal article" date="2022" name="New Phytol.">
        <title>Ecological generalism drives hyperdiversity of secondary metabolite gene clusters in xylarialean endophytes.</title>
        <authorList>
            <person name="Franco M.E.E."/>
            <person name="Wisecaver J.H."/>
            <person name="Arnold A.E."/>
            <person name="Ju Y.M."/>
            <person name="Slot J.C."/>
            <person name="Ahrendt S."/>
            <person name="Moore L.P."/>
            <person name="Eastman K.E."/>
            <person name="Scott K."/>
            <person name="Konkel Z."/>
            <person name="Mondo S.J."/>
            <person name="Kuo A."/>
            <person name="Hayes R.D."/>
            <person name="Haridas S."/>
            <person name="Andreopoulos B."/>
            <person name="Riley R."/>
            <person name="LaButti K."/>
            <person name="Pangilinan J."/>
            <person name="Lipzen A."/>
            <person name="Amirebrahimi M."/>
            <person name="Yan J."/>
            <person name="Adam C."/>
            <person name="Keymanesh K."/>
            <person name="Ng V."/>
            <person name="Louie K."/>
            <person name="Northen T."/>
            <person name="Drula E."/>
            <person name="Henrissat B."/>
            <person name="Hsieh H.M."/>
            <person name="Youens-Clark K."/>
            <person name="Lutzoni F."/>
            <person name="Miadlikowska J."/>
            <person name="Eastwood D.C."/>
            <person name="Hamelin R.C."/>
            <person name="Grigoriev I.V."/>
            <person name="U'Ren J.M."/>
        </authorList>
    </citation>
    <scope>NUCLEOTIDE SEQUENCE [LARGE SCALE GENOMIC DNA]</scope>
    <source>
        <strain evidence="1 2">ER1909</strain>
    </source>
</reference>
<keyword evidence="2" id="KW-1185">Reference proteome</keyword>
<gene>
    <name evidence="1" type="ORF">F4821DRAFT_10465</name>
</gene>
<dbReference type="EMBL" id="MU394289">
    <property type="protein sequence ID" value="KAI6090799.1"/>
    <property type="molecule type" value="Genomic_DNA"/>
</dbReference>
<name>A0ACC0DDI4_9PEZI</name>
<proteinExistence type="predicted"/>
<protein>
    <submittedName>
        <fullName evidence="1">Mis6-domain-containing protein</fullName>
    </submittedName>
</protein>